<evidence type="ECO:0000259" key="3">
    <source>
        <dbReference type="PROSITE" id="PS50850"/>
    </source>
</evidence>
<dbReference type="Proteomes" id="UP000504617">
    <property type="component" value="Unplaced"/>
</dbReference>
<dbReference type="InterPro" id="IPR050327">
    <property type="entry name" value="Proton-linked_MCT"/>
</dbReference>
<sequence length="563" mass="62308">MFHPLKHLVNDYTGSLQHIPIKAIVLTHFESQTALVITFLITPMAATAWSSEKDGESIESNKNSKGPESTAVPDGGWGWLIVLNFFLVNVFVIGTLKNFAIFFVAFQEDIGGSSEHVSWIGSIMSSLRFLAAPLVTTVCEMLGERKTSLLGALLVGAGFLVSTLATSIPFLWVSMGLLTGLGFCLLYQIAAVMVVKYFRRYLALANAIGRSGMGLSVVLTPLVQFLIEMYGWQGFLLIYGGIMLNLIPSSLLLRPVYKKKTRDIDPKSEGQIVTIIMFPEISRGSVDKICTRELNILDPPNQECAKSDNLQQSHNLAPINYKFSETSQKNSCVDAYKNDNQTGDQSCIQSNEEGKSRVQPFIQKQCHLVVCHLKNPFFFIFTWSFLFSQLAYFIPTFHLAARAKTLGIDPMDTAYIILVAGLVETVSLLVSGWIANQNWTKTYHYHKTYLILCGLTNLLCPLATTFPLLMSYSVTFAIFSGGYLALLFPVLVDLVGAARFHSALGVASFIAGFGVIVGPPIAGWLYDYTQTYAWSFILTGICFLVSSISLFLEPLAQKWRQES</sequence>
<comment type="subcellular location">
    <subcellularLocation>
        <location evidence="1">Membrane</location>
        <topology evidence="1">Multi-pass membrane protein</topology>
    </subcellularLocation>
</comment>
<keyword evidence="2" id="KW-0472">Membrane</keyword>
<dbReference type="AlphaFoldDB" id="A0A6I9X7N0"/>
<dbReference type="SUPFAM" id="SSF103473">
    <property type="entry name" value="MFS general substrate transporter"/>
    <property type="match status" value="1"/>
</dbReference>
<dbReference type="InterPro" id="IPR020846">
    <property type="entry name" value="MFS_dom"/>
</dbReference>
<dbReference type="FunFam" id="1.20.1250.20:FF:000141">
    <property type="entry name" value="Solute carrier family 16, member 4"/>
    <property type="match status" value="1"/>
</dbReference>
<name>A0A6I9X7N0_9SAUR</name>
<dbReference type="KEGG" id="tsr:106540760"/>
<evidence type="ECO:0000256" key="2">
    <source>
        <dbReference type="SAM" id="Phobius"/>
    </source>
</evidence>
<keyword evidence="4" id="KW-1185">Reference proteome</keyword>
<dbReference type="InterPro" id="IPR036259">
    <property type="entry name" value="MFS_trans_sf"/>
</dbReference>
<feature type="transmembrane region" description="Helical" evidence="2">
    <location>
        <begin position="233"/>
        <end position="253"/>
    </location>
</feature>
<feature type="transmembrane region" description="Helical" evidence="2">
    <location>
        <begin position="532"/>
        <end position="552"/>
    </location>
</feature>
<proteinExistence type="predicted"/>
<keyword evidence="2" id="KW-1133">Transmembrane helix</keyword>
<dbReference type="PROSITE" id="PS50850">
    <property type="entry name" value="MFS"/>
    <property type="match status" value="1"/>
</dbReference>
<dbReference type="Pfam" id="PF07690">
    <property type="entry name" value="MFS_1"/>
    <property type="match status" value="2"/>
</dbReference>
<feature type="transmembrane region" description="Helical" evidence="2">
    <location>
        <begin position="503"/>
        <end position="526"/>
    </location>
</feature>
<feature type="transmembrane region" description="Helical" evidence="2">
    <location>
        <begin position="171"/>
        <end position="195"/>
    </location>
</feature>
<feature type="transmembrane region" description="Helical" evidence="2">
    <location>
        <begin position="377"/>
        <end position="394"/>
    </location>
</feature>
<dbReference type="PANTHER" id="PTHR11360">
    <property type="entry name" value="MONOCARBOXYLATE TRANSPORTER"/>
    <property type="match status" value="1"/>
</dbReference>
<reference evidence="5" key="1">
    <citation type="submission" date="2025-08" db="UniProtKB">
        <authorList>
            <consortium name="RefSeq"/>
        </authorList>
    </citation>
    <scope>IDENTIFICATION</scope>
    <source>
        <tissue evidence="5">Skeletal muscle</tissue>
    </source>
</reference>
<organism evidence="4 5">
    <name type="scientific">Thamnophis sirtalis</name>
    <dbReference type="NCBI Taxonomy" id="35019"/>
    <lineage>
        <taxon>Eukaryota</taxon>
        <taxon>Metazoa</taxon>
        <taxon>Chordata</taxon>
        <taxon>Craniata</taxon>
        <taxon>Vertebrata</taxon>
        <taxon>Euteleostomi</taxon>
        <taxon>Lepidosauria</taxon>
        <taxon>Squamata</taxon>
        <taxon>Bifurcata</taxon>
        <taxon>Unidentata</taxon>
        <taxon>Episquamata</taxon>
        <taxon>Toxicofera</taxon>
        <taxon>Serpentes</taxon>
        <taxon>Colubroidea</taxon>
        <taxon>Colubridae</taxon>
        <taxon>Natricinae</taxon>
        <taxon>Thamnophis</taxon>
    </lineage>
</organism>
<dbReference type="InterPro" id="IPR011701">
    <property type="entry name" value="MFS"/>
</dbReference>
<feature type="transmembrane region" description="Helical" evidence="2">
    <location>
        <begin position="414"/>
        <end position="436"/>
    </location>
</feature>
<dbReference type="CTD" id="9122"/>
<feature type="transmembrane region" description="Helical" evidence="2">
    <location>
        <begin position="77"/>
        <end position="105"/>
    </location>
</feature>
<feature type="transmembrane region" description="Helical" evidence="2">
    <location>
        <begin position="147"/>
        <end position="165"/>
    </location>
</feature>
<dbReference type="RefSeq" id="XP_013911479.1">
    <property type="nucleotide sequence ID" value="XM_014056004.1"/>
</dbReference>
<accession>A0A6I9X7N0</accession>
<feature type="transmembrane region" description="Helical" evidence="2">
    <location>
        <begin position="207"/>
        <end position="227"/>
    </location>
</feature>
<feature type="transmembrane region" description="Helical" evidence="2">
    <location>
        <begin position="476"/>
        <end position="496"/>
    </location>
</feature>
<dbReference type="PANTHER" id="PTHR11360:SF14">
    <property type="entry name" value="MONOCARBOXYLATE TRANSPORTER 5"/>
    <property type="match status" value="1"/>
</dbReference>
<dbReference type="GeneID" id="106540760"/>
<dbReference type="OrthoDB" id="2213137at2759"/>
<gene>
    <name evidence="5" type="primary">SLC16A4</name>
</gene>
<dbReference type="GO" id="GO:0008028">
    <property type="term" value="F:monocarboxylic acid transmembrane transporter activity"/>
    <property type="evidence" value="ECO:0007669"/>
    <property type="project" value="TreeGrafter"/>
</dbReference>
<evidence type="ECO:0000313" key="4">
    <source>
        <dbReference type="Proteomes" id="UP000504617"/>
    </source>
</evidence>
<feature type="transmembrane region" description="Helical" evidence="2">
    <location>
        <begin position="448"/>
        <end position="470"/>
    </location>
</feature>
<protein>
    <submittedName>
        <fullName evidence="5">Monocarboxylate transporter 5 isoform X1</fullName>
    </submittedName>
</protein>
<keyword evidence="2" id="KW-0812">Transmembrane</keyword>
<evidence type="ECO:0000313" key="5">
    <source>
        <dbReference type="RefSeq" id="XP_013911479.1"/>
    </source>
</evidence>
<dbReference type="Gene3D" id="1.20.1250.20">
    <property type="entry name" value="MFS general substrate transporter like domains"/>
    <property type="match status" value="2"/>
</dbReference>
<evidence type="ECO:0000256" key="1">
    <source>
        <dbReference type="ARBA" id="ARBA00004141"/>
    </source>
</evidence>
<dbReference type="GO" id="GO:0016020">
    <property type="term" value="C:membrane"/>
    <property type="evidence" value="ECO:0007669"/>
    <property type="project" value="UniProtKB-SubCell"/>
</dbReference>
<feature type="domain" description="Major facilitator superfamily (MFS) profile" evidence="3">
    <location>
        <begin position="78"/>
        <end position="558"/>
    </location>
</feature>